<keyword evidence="3" id="KW-1185">Reference proteome</keyword>
<accession>A0ABD3NBU1</accession>
<evidence type="ECO:0000313" key="3">
    <source>
        <dbReference type="Proteomes" id="UP001530400"/>
    </source>
</evidence>
<organism evidence="2 3">
    <name type="scientific">Cyclotella atomus</name>
    <dbReference type="NCBI Taxonomy" id="382360"/>
    <lineage>
        <taxon>Eukaryota</taxon>
        <taxon>Sar</taxon>
        <taxon>Stramenopiles</taxon>
        <taxon>Ochrophyta</taxon>
        <taxon>Bacillariophyta</taxon>
        <taxon>Coscinodiscophyceae</taxon>
        <taxon>Thalassiosirophycidae</taxon>
        <taxon>Stephanodiscales</taxon>
        <taxon>Stephanodiscaceae</taxon>
        <taxon>Cyclotella</taxon>
    </lineage>
</organism>
<dbReference type="AlphaFoldDB" id="A0ABD3NBU1"/>
<feature type="region of interest" description="Disordered" evidence="1">
    <location>
        <begin position="127"/>
        <end position="158"/>
    </location>
</feature>
<evidence type="ECO:0000313" key="2">
    <source>
        <dbReference type="EMBL" id="KAL3773447.1"/>
    </source>
</evidence>
<protein>
    <submittedName>
        <fullName evidence="2">Uncharacterized protein</fullName>
    </submittedName>
</protein>
<comment type="caution">
    <text evidence="2">The sequence shown here is derived from an EMBL/GenBank/DDBJ whole genome shotgun (WGS) entry which is preliminary data.</text>
</comment>
<evidence type="ECO:0000256" key="1">
    <source>
        <dbReference type="SAM" id="MobiDB-lite"/>
    </source>
</evidence>
<feature type="region of interest" description="Disordered" evidence="1">
    <location>
        <begin position="36"/>
        <end position="74"/>
    </location>
</feature>
<reference evidence="2 3" key="1">
    <citation type="submission" date="2024-10" db="EMBL/GenBank/DDBJ databases">
        <title>Updated reference genomes for cyclostephanoid diatoms.</title>
        <authorList>
            <person name="Roberts W.R."/>
            <person name="Alverson A.J."/>
        </authorList>
    </citation>
    <scope>NUCLEOTIDE SEQUENCE [LARGE SCALE GENOMIC DNA]</scope>
    <source>
        <strain evidence="2 3">AJA010-31</strain>
    </source>
</reference>
<dbReference type="Proteomes" id="UP001530400">
    <property type="component" value="Unassembled WGS sequence"/>
</dbReference>
<name>A0ABD3NBU1_9STRA</name>
<dbReference type="EMBL" id="JALLPJ020001233">
    <property type="protein sequence ID" value="KAL3773447.1"/>
    <property type="molecule type" value="Genomic_DNA"/>
</dbReference>
<sequence length="171" mass="18735">MAKSEDESSIAALRKTKDALKQILSALVPFLRALKEDNASSQSDTAESDVGASKKRGKPDSDESPKLDAHSRAEAQAAVALAIGTLRYMGARLRGLDEGRKKGDPLRVELDNIRSKLMELKKLEAANQTISEEKGSSEQNEDTNDNKQKKRRKILDTIASERMIKSALNGK</sequence>
<gene>
    <name evidence="2" type="ORF">ACHAWO_011627</name>
</gene>
<feature type="compositionally biased region" description="Basic and acidic residues" evidence="1">
    <location>
        <begin position="58"/>
        <end position="73"/>
    </location>
</feature>
<proteinExistence type="predicted"/>